<reference evidence="1" key="1">
    <citation type="submission" date="2023-04" db="EMBL/GenBank/DDBJ databases">
        <title>Draft Genome sequencing of Naganishia species isolated from polar environments using Oxford Nanopore Technology.</title>
        <authorList>
            <person name="Leo P."/>
            <person name="Venkateswaran K."/>
        </authorList>
    </citation>
    <scope>NUCLEOTIDE SEQUENCE</scope>
    <source>
        <strain evidence="1">MNA-CCFEE 5423</strain>
    </source>
</reference>
<protein>
    <submittedName>
        <fullName evidence="1">Uncharacterized protein</fullName>
    </submittedName>
</protein>
<gene>
    <name evidence="1" type="ORF">QFC21_003787</name>
</gene>
<comment type="caution">
    <text evidence="1">The sequence shown here is derived from an EMBL/GenBank/DDBJ whole genome shotgun (WGS) entry which is preliminary data.</text>
</comment>
<evidence type="ECO:0000313" key="1">
    <source>
        <dbReference type="EMBL" id="KAJ9099789.1"/>
    </source>
</evidence>
<name>A0ACC2VK44_9TREE</name>
<dbReference type="Proteomes" id="UP001227268">
    <property type="component" value="Unassembled WGS sequence"/>
</dbReference>
<proteinExistence type="predicted"/>
<sequence length="366" mass="39633">MSTTHRASTLLACLSRPGPSRLAKQLKPCQACAEHLRHASTSTAEAVASEDAEPAAAPSSTSEGATVRGQGYDSWLRSVGRQYKDQPTNGPNWLGGHVPYPTNPTFRPPPPLSDTLKEMIYQEYFFPDKVASSVPASPLAGGPSKAAGEAKTGNIAMLSAKHGISRARIEAVLRLKMMEKEWEKTNKVLQIPFQTKMEQYLGVKSPRPGKDITKRNWNAEKVEKDSRLAHPSSSLEQAEENAVDERTGKALETSAFSRRDTIRELDGVERNVWEFRSIDEADPTTTATGASAALDVPYNRTDTASATKKAPASSSTSSALNADEDGEVKVVGKKQHAYRFVDASSDTLGTKGMGKKQYKKVVGGKK</sequence>
<evidence type="ECO:0000313" key="2">
    <source>
        <dbReference type="Proteomes" id="UP001227268"/>
    </source>
</evidence>
<keyword evidence="2" id="KW-1185">Reference proteome</keyword>
<organism evidence="1 2">
    <name type="scientific">Naganishia friedmannii</name>
    <dbReference type="NCBI Taxonomy" id="89922"/>
    <lineage>
        <taxon>Eukaryota</taxon>
        <taxon>Fungi</taxon>
        <taxon>Dikarya</taxon>
        <taxon>Basidiomycota</taxon>
        <taxon>Agaricomycotina</taxon>
        <taxon>Tremellomycetes</taxon>
        <taxon>Filobasidiales</taxon>
        <taxon>Filobasidiaceae</taxon>
        <taxon>Naganishia</taxon>
    </lineage>
</organism>
<dbReference type="EMBL" id="JASBWT010000012">
    <property type="protein sequence ID" value="KAJ9099789.1"/>
    <property type="molecule type" value="Genomic_DNA"/>
</dbReference>
<accession>A0ACC2VK44</accession>